<proteinExistence type="predicted"/>
<evidence type="ECO:0000256" key="2">
    <source>
        <dbReference type="ARBA" id="ARBA00022801"/>
    </source>
</evidence>
<dbReference type="Gene3D" id="1.10.486.10">
    <property type="entry name" value="PCRA, domain 4"/>
    <property type="match status" value="1"/>
</dbReference>
<evidence type="ECO:0000259" key="10">
    <source>
        <dbReference type="PROSITE" id="PS51198"/>
    </source>
</evidence>
<accession>A0A2M8QCX1</accession>
<dbReference type="PANTHER" id="PTHR11070:SF2">
    <property type="entry name" value="ATP-DEPENDENT DNA HELICASE SRS2"/>
    <property type="match status" value="1"/>
</dbReference>
<dbReference type="GO" id="GO:0005829">
    <property type="term" value="C:cytosol"/>
    <property type="evidence" value="ECO:0007669"/>
    <property type="project" value="TreeGrafter"/>
</dbReference>
<protein>
    <recommendedName>
        <fullName evidence="7">DNA 3'-5' helicase</fullName>
        <ecNumber evidence="7">5.6.2.4</ecNumber>
    </recommendedName>
</protein>
<name>A0A2M8QCX1_9CHLR</name>
<dbReference type="GO" id="GO:0043138">
    <property type="term" value="F:3'-5' DNA helicase activity"/>
    <property type="evidence" value="ECO:0007669"/>
    <property type="project" value="UniProtKB-EC"/>
</dbReference>
<evidence type="ECO:0000256" key="6">
    <source>
        <dbReference type="ARBA" id="ARBA00034617"/>
    </source>
</evidence>
<evidence type="ECO:0000256" key="5">
    <source>
        <dbReference type="ARBA" id="ARBA00023235"/>
    </source>
</evidence>
<dbReference type="PANTHER" id="PTHR11070">
    <property type="entry name" value="UVRD / RECB / PCRA DNA HELICASE FAMILY MEMBER"/>
    <property type="match status" value="1"/>
</dbReference>
<gene>
    <name evidence="11" type="ORF">CUN48_07495</name>
</gene>
<evidence type="ECO:0000256" key="3">
    <source>
        <dbReference type="ARBA" id="ARBA00022806"/>
    </source>
</evidence>
<evidence type="ECO:0000256" key="1">
    <source>
        <dbReference type="ARBA" id="ARBA00022741"/>
    </source>
</evidence>
<dbReference type="Gene3D" id="3.40.50.300">
    <property type="entry name" value="P-loop containing nucleotide triphosphate hydrolases"/>
    <property type="match status" value="3"/>
</dbReference>
<keyword evidence="1 9" id="KW-0547">Nucleotide-binding</keyword>
<dbReference type="InterPro" id="IPR000212">
    <property type="entry name" value="DNA_helicase_UvrD/REP"/>
</dbReference>
<keyword evidence="5" id="KW-0413">Isomerase</keyword>
<comment type="caution">
    <text evidence="11">The sequence shown here is derived from an EMBL/GenBank/DDBJ whole genome shotgun (WGS) entry which is preliminary data.</text>
</comment>
<dbReference type="EMBL" id="PGTN01000039">
    <property type="protein sequence ID" value="PJF47653.1"/>
    <property type="molecule type" value="Genomic_DNA"/>
</dbReference>
<dbReference type="GO" id="GO:0016887">
    <property type="term" value="F:ATP hydrolysis activity"/>
    <property type="evidence" value="ECO:0007669"/>
    <property type="project" value="RHEA"/>
</dbReference>
<feature type="binding site" evidence="9">
    <location>
        <begin position="23"/>
        <end position="30"/>
    </location>
    <ligand>
        <name>ATP</name>
        <dbReference type="ChEBI" id="CHEBI:30616"/>
    </ligand>
</feature>
<dbReference type="Pfam" id="PF00580">
    <property type="entry name" value="UvrD-helicase"/>
    <property type="match status" value="1"/>
</dbReference>
<dbReference type="InterPro" id="IPR014016">
    <property type="entry name" value="UvrD-like_ATP-bd"/>
</dbReference>
<dbReference type="Pfam" id="PF13361">
    <property type="entry name" value="UvrD_C"/>
    <property type="match status" value="1"/>
</dbReference>
<dbReference type="Proteomes" id="UP000230790">
    <property type="component" value="Unassembled WGS sequence"/>
</dbReference>
<feature type="domain" description="UvrD-like helicase ATP-binding" evidence="10">
    <location>
        <begin position="2"/>
        <end position="320"/>
    </location>
</feature>
<dbReference type="GO" id="GO:0000725">
    <property type="term" value="P:recombinational repair"/>
    <property type="evidence" value="ECO:0007669"/>
    <property type="project" value="TreeGrafter"/>
</dbReference>
<dbReference type="EC" id="5.6.2.4" evidence="7"/>
<keyword evidence="2 9" id="KW-0378">Hydrolase</keyword>
<evidence type="ECO:0000313" key="11">
    <source>
        <dbReference type="EMBL" id="PJF47653.1"/>
    </source>
</evidence>
<keyword evidence="4 9" id="KW-0067">ATP-binding</keyword>
<dbReference type="InterPro" id="IPR014017">
    <property type="entry name" value="DNA_helicase_UvrD-like_C"/>
</dbReference>
<evidence type="ECO:0000256" key="4">
    <source>
        <dbReference type="ARBA" id="ARBA00022840"/>
    </source>
</evidence>
<comment type="catalytic activity">
    <reaction evidence="8">
        <text>ATP + H2O = ADP + phosphate + H(+)</text>
        <dbReference type="Rhea" id="RHEA:13065"/>
        <dbReference type="ChEBI" id="CHEBI:15377"/>
        <dbReference type="ChEBI" id="CHEBI:15378"/>
        <dbReference type="ChEBI" id="CHEBI:30616"/>
        <dbReference type="ChEBI" id="CHEBI:43474"/>
        <dbReference type="ChEBI" id="CHEBI:456216"/>
        <dbReference type="EC" id="5.6.2.4"/>
    </reaction>
</comment>
<dbReference type="SUPFAM" id="SSF52540">
    <property type="entry name" value="P-loop containing nucleoside triphosphate hydrolases"/>
    <property type="match status" value="1"/>
</dbReference>
<evidence type="ECO:0000256" key="7">
    <source>
        <dbReference type="ARBA" id="ARBA00034808"/>
    </source>
</evidence>
<comment type="catalytic activity">
    <reaction evidence="6">
        <text>Couples ATP hydrolysis with the unwinding of duplex DNA by translocating in the 3'-5' direction.</text>
        <dbReference type="EC" id="5.6.2.4"/>
    </reaction>
</comment>
<dbReference type="GO" id="GO:0005524">
    <property type="term" value="F:ATP binding"/>
    <property type="evidence" value="ECO:0007669"/>
    <property type="project" value="UniProtKB-UniRule"/>
</dbReference>
<keyword evidence="3 9" id="KW-0347">Helicase</keyword>
<dbReference type="PROSITE" id="PS51198">
    <property type="entry name" value="UVRD_HELICASE_ATP_BIND"/>
    <property type="match status" value="1"/>
</dbReference>
<dbReference type="AlphaFoldDB" id="A0A2M8QCX1"/>
<evidence type="ECO:0000256" key="9">
    <source>
        <dbReference type="PROSITE-ProRule" id="PRU00560"/>
    </source>
</evidence>
<dbReference type="GO" id="GO:0033202">
    <property type="term" value="C:DNA helicase complex"/>
    <property type="evidence" value="ECO:0007669"/>
    <property type="project" value="TreeGrafter"/>
</dbReference>
<organism evidence="11 12">
    <name type="scientific">Candidatus Thermofonsia Clade 3 bacterium</name>
    <dbReference type="NCBI Taxonomy" id="2364212"/>
    <lineage>
        <taxon>Bacteria</taxon>
        <taxon>Bacillati</taxon>
        <taxon>Chloroflexota</taxon>
        <taxon>Candidatus Thermofontia</taxon>
        <taxon>Candidatus Thermofonsia Clade 3</taxon>
    </lineage>
</organism>
<sequence length="740" mass="82584">MNLRPQQARIVNEYAGGKLAVLAVPGSGKTHTLAALAARLLARGMVGPDAEVLVVTFTNSAVENIRARIRLALRDLGLSDGGFRVFTLHSLANAIVRERPDLAGVTSDYRIDDELSNSRTMTEAARWFMQQERDYWRSFLPSDLTPQQRCRLESAWSDDTVRLGAEVTKLAKHRRLTPAAVRALIAAREAQSQEQGAAPFLRIGAAIYERYDQMLRAGGRLDFDDLIWAAIRALHNDDDFRRRLGRRWPFILEDEAQDSTPLQEEILALLSREHGNWVRVGDPNQAIMTTFTASDARFFRAFKERPDVRAMPLTVSGRSAPEIIALANRLVDWATHAHPDPDVRRAALSADGIIQPTPPGDLQPNPPTGRIRLQSFDDEDAEAQKVAQSAVRFVLDALDRTCAILSPTHYFGQRIVRALEEIQTRYPQRKLYQDQLRNPQPVRDVARVLAQAVRFCSQPTNMNALVDLRAAMIEAGVGPTGDARDHRVKALLRSARPERLLFPLSDAAPALPVGLALREDEAREVYALAALTARWLRASVLPVDQLILAIAQQLFTRENDLAIAHSLALSLRRDTAFPPDASLADVARELDEIAGNRQRYFSGSLIEAGFQPVGGQITVTTMHKAKGLEWDRVYLTCVDEVEFPHDASGEYRGRAWCLAGCDPALEARLQLEALADGAASRADAELVRQARIEYVAERLRLLYVGVTRARTDLFISYSRRRMERDHRVALAVREVLRQAG</sequence>
<reference evidence="11 12" key="1">
    <citation type="submission" date="2017-11" db="EMBL/GenBank/DDBJ databases">
        <title>Evolution of Phototrophy in the Chloroflexi Phylum Driven by Horizontal Gene Transfer.</title>
        <authorList>
            <person name="Ward L.M."/>
            <person name="Hemp J."/>
            <person name="Shih P.M."/>
            <person name="Mcglynn S.E."/>
            <person name="Fischer W."/>
        </authorList>
    </citation>
    <scope>NUCLEOTIDE SEQUENCE [LARGE SCALE GENOMIC DNA]</scope>
    <source>
        <strain evidence="11">JP3_7</strain>
    </source>
</reference>
<dbReference type="InterPro" id="IPR027417">
    <property type="entry name" value="P-loop_NTPase"/>
</dbReference>
<dbReference type="GO" id="GO:0003677">
    <property type="term" value="F:DNA binding"/>
    <property type="evidence" value="ECO:0007669"/>
    <property type="project" value="InterPro"/>
</dbReference>
<evidence type="ECO:0000256" key="8">
    <source>
        <dbReference type="ARBA" id="ARBA00048988"/>
    </source>
</evidence>
<evidence type="ECO:0000313" key="12">
    <source>
        <dbReference type="Proteomes" id="UP000230790"/>
    </source>
</evidence>